<evidence type="ECO:0000256" key="1">
    <source>
        <dbReference type="SAM" id="MobiDB-lite"/>
    </source>
</evidence>
<evidence type="ECO:0000313" key="3">
    <source>
        <dbReference type="Proteomes" id="UP000076761"/>
    </source>
</evidence>
<feature type="region of interest" description="Disordered" evidence="1">
    <location>
        <begin position="180"/>
        <end position="219"/>
    </location>
</feature>
<feature type="compositionally biased region" description="Basic residues" evidence="1">
    <location>
        <begin position="28"/>
        <end position="50"/>
    </location>
</feature>
<feature type="compositionally biased region" description="Polar residues" evidence="1">
    <location>
        <begin position="190"/>
        <end position="219"/>
    </location>
</feature>
<protein>
    <submittedName>
        <fullName evidence="2">Uncharacterized protein</fullName>
    </submittedName>
</protein>
<proteinExistence type="predicted"/>
<organism evidence="2 3">
    <name type="scientific">Neolentinus lepideus HHB14362 ss-1</name>
    <dbReference type="NCBI Taxonomy" id="1314782"/>
    <lineage>
        <taxon>Eukaryota</taxon>
        <taxon>Fungi</taxon>
        <taxon>Dikarya</taxon>
        <taxon>Basidiomycota</taxon>
        <taxon>Agaricomycotina</taxon>
        <taxon>Agaricomycetes</taxon>
        <taxon>Gloeophyllales</taxon>
        <taxon>Gloeophyllaceae</taxon>
        <taxon>Neolentinus</taxon>
    </lineage>
</organism>
<dbReference type="Proteomes" id="UP000076761">
    <property type="component" value="Unassembled WGS sequence"/>
</dbReference>
<dbReference type="EMBL" id="KV425577">
    <property type="protein sequence ID" value="KZT24592.1"/>
    <property type="molecule type" value="Genomic_DNA"/>
</dbReference>
<evidence type="ECO:0000313" key="2">
    <source>
        <dbReference type="EMBL" id="KZT24592.1"/>
    </source>
</evidence>
<gene>
    <name evidence="2" type="ORF">NEOLEDRAFT_1179268</name>
</gene>
<keyword evidence="3" id="KW-1185">Reference proteome</keyword>
<dbReference type="InParanoid" id="A0A165S2M0"/>
<feature type="region of interest" description="Disordered" evidence="1">
    <location>
        <begin position="1"/>
        <end position="89"/>
    </location>
</feature>
<dbReference type="OrthoDB" id="2989199at2759"/>
<sequence length="219" mass="24728">MLNLDNSDGHPSRRARSASQQEAPISRQKPRPAPRLRPSDRRKHKHSRRRTQGESPEERGRRHTSKQAKQEILKHVRHHKKISSISSISSSGMSAAQLILDQARESIQRDPGSKPHGRKPLVMDVILDSLTPPTKFREDILMEALERSALPSPRWTYTFKDKNSLDAYWADQEAIWKGAHHGDYLPSRPPTQSKLSAERSTAGWTCPSDCSSDNGCNST</sequence>
<accession>A0A165S2M0</accession>
<dbReference type="AlphaFoldDB" id="A0A165S2M0"/>
<name>A0A165S2M0_9AGAM</name>
<reference evidence="2 3" key="1">
    <citation type="journal article" date="2016" name="Mol. Biol. Evol.">
        <title>Comparative Genomics of Early-Diverging Mushroom-Forming Fungi Provides Insights into the Origins of Lignocellulose Decay Capabilities.</title>
        <authorList>
            <person name="Nagy L.G."/>
            <person name="Riley R."/>
            <person name="Tritt A."/>
            <person name="Adam C."/>
            <person name="Daum C."/>
            <person name="Floudas D."/>
            <person name="Sun H."/>
            <person name="Yadav J.S."/>
            <person name="Pangilinan J."/>
            <person name="Larsson K.H."/>
            <person name="Matsuura K."/>
            <person name="Barry K."/>
            <person name="Labutti K."/>
            <person name="Kuo R."/>
            <person name="Ohm R.A."/>
            <person name="Bhattacharya S.S."/>
            <person name="Shirouzu T."/>
            <person name="Yoshinaga Y."/>
            <person name="Martin F.M."/>
            <person name="Grigoriev I.V."/>
            <person name="Hibbett D.S."/>
        </authorList>
    </citation>
    <scope>NUCLEOTIDE SEQUENCE [LARGE SCALE GENOMIC DNA]</scope>
    <source>
        <strain evidence="2 3">HHB14362 ss-1</strain>
    </source>
</reference>